<keyword evidence="9" id="KW-1133">Transmembrane helix</keyword>
<evidence type="ECO:0000256" key="1">
    <source>
        <dbReference type="ARBA" id="ARBA00000085"/>
    </source>
</evidence>
<dbReference type="EMBL" id="BOPD01000024">
    <property type="protein sequence ID" value="GIJ34772.1"/>
    <property type="molecule type" value="Genomic_DNA"/>
</dbReference>
<keyword evidence="12" id="KW-1185">Reference proteome</keyword>
<dbReference type="GO" id="GO:0016020">
    <property type="term" value="C:membrane"/>
    <property type="evidence" value="ECO:0007669"/>
    <property type="project" value="InterPro"/>
</dbReference>
<dbReference type="SMART" id="SM00387">
    <property type="entry name" value="HATPase_c"/>
    <property type="match status" value="1"/>
</dbReference>
<keyword evidence="9" id="KW-0472">Membrane</keyword>
<evidence type="ECO:0000256" key="2">
    <source>
        <dbReference type="ARBA" id="ARBA00012438"/>
    </source>
</evidence>
<keyword evidence="8" id="KW-0902">Two-component regulatory system</keyword>
<evidence type="ECO:0000259" key="10">
    <source>
        <dbReference type="SMART" id="SM00387"/>
    </source>
</evidence>
<feature type="domain" description="Histidine kinase/HSP90-like ATPase" evidence="10">
    <location>
        <begin position="302"/>
        <end position="396"/>
    </location>
</feature>
<name>A0A9W5XL87_9ACTN</name>
<dbReference type="Pfam" id="PF07730">
    <property type="entry name" value="HisKA_3"/>
    <property type="match status" value="1"/>
</dbReference>
<dbReference type="Pfam" id="PF23539">
    <property type="entry name" value="DUF7134"/>
    <property type="match status" value="1"/>
</dbReference>
<dbReference type="PANTHER" id="PTHR24421:SF10">
    <property type="entry name" value="NITRATE_NITRITE SENSOR PROTEIN NARQ"/>
    <property type="match status" value="1"/>
</dbReference>
<protein>
    <recommendedName>
        <fullName evidence="2">histidine kinase</fullName>
        <ecNumber evidence="2">2.7.13.3</ecNumber>
    </recommendedName>
</protein>
<dbReference type="InterPro" id="IPR050482">
    <property type="entry name" value="Sensor_HK_TwoCompSys"/>
</dbReference>
<organism evidence="11 12">
    <name type="scientific">Micromonospora sediminimaris</name>
    <dbReference type="NCBI Taxonomy" id="547162"/>
    <lineage>
        <taxon>Bacteria</taxon>
        <taxon>Bacillati</taxon>
        <taxon>Actinomycetota</taxon>
        <taxon>Actinomycetes</taxon>
        <taxon>Micromonosporales</taxon>
        <taxon>Micromonosporaceae</taxon>
        <taxon>Micromonospora</taxon>
    </lineage>
</organism>
<keyword evidence="9" id="KW-0812">Transmembrane</keyword>
<dbReference type="OrthoDB" id="227596at2"/>
<dbReference type="AlphaFoldDB" id="A0A9W5XL87"/>
<evidence type="ECO:0000256" key="7">
    <source>
        <dbReference type="ARBA" id="ARBA00022840"/>
    </source>
</evidence>
<reference evidence="11" key="1">
    <citation type="submission" date="2021-01" db="EMBL/GenBank/DDBJ databases">
        <title>Whole genome shotgun sequence of Verrucosispora sediminis NBRC 107745.</title>
        <authorList>
            <person name="Komaki H."/>
            <person name="Tamura T."/>
        </authorList>
    </citation>
    <scope>NUCLEOTIDE SEQUENCE</scope>
    <source>
        <strain evidence="11">NBRC 107745</strain>
    </source>
</reference>
<keyword evidence="4" id="KW-0808">Transferase</keyword>
<evidence type="ECO:0000256" key="3">
    <source>
        <dbReference type="ARBA" id="ARBA00022553"/>
    </source>
</evidence>
<evidence type="ECO:0000256" key="5">
    <source>
        <dbReference type="ARBA" id="ARBA00022741"/>
    </source>
</evidence>
<dbReference type="GO" id="GO:0000155">
    <property type="term" value="F:phosphorelay sensor kinase activity"/>
    <property type="evidence" value="ECO:0007669"/>
    <property type="project" value="InterPro"/>
</dbReference>
<dbReference type="Proteomes" id="UP000607311">
    <property type="component" value="Unassembled WGS sequence"/>
</dbReference>
<evidence type="ECO:0000256" key="9">
    <source>
        <dbReference type="SAM" id="Phobius"/>
    </source>
</evidence>
<feature type="transmembrane region" description="Helical" evidence="9">
    <location>
        <begin position="110"/>
        <end position="127"/>
    </location>
</feature>
<dbReference type="Gene3D" id="1.20.5.1930">
    <property type="match status" value="1"/>
</dbReference>
<dbReference type="InterPro" id="IPR011712">
    <property type="entry name" value="Sig_transdc_His_kin_sub3_dim/P"/>
</dbReference>
<proteinExistence type="predicted"/>
<dbReference type="Gene3D" id="3.30.565.10">
    <property type="entry name" value="Histidine kinase-like ATPase, C-terminal domain"/>
    <property type="match status" value="1"/>
</dbReference>
<dbReference type="SUPFAM" id="SSF55874">
    <property type="entry name" value="ATPase domain of HSP90 chaperone/DNA topoisomerase II/histidine kinase"/>
    <property type="match status" value="1"/>
</dbReference>
<dbReference type="EC" id="2.7.13.3" evidence="2"/>
<dbReference type="GO" id="GO:0005524">
    <property type="term" value="F:ATP binding"/>
    <property type="evidence" value="ECO:0007669"/>
    <property type="project" value="UniProtKB-KW"/>
</dbReference>
<dbReference type="InterPro" id="IPR036890">
    <property type="entry name" value="HATPase_C_sf"/>
</dbReference>
<keyword evidence="5" id="KW-0547">Nucleotide-binding</keyword>
<evidence type="ECO:0000256" key="4">
    <source>
        <dbReference type="ARBA" id="ARBA00022679"/>
    </source>
</evidence>
<evidence type="ECO:0000313" key="11">
    <source>
        <dbReference type="EMBL" id="GIJ34772.1"/>
    </source>
</evidence>
<dbReference type="InterPro" id="IPR055558">
    <property type="entry name" value="DUF7134"/>
</dbReference>
<dbReference type="GO" id="GO:0046983">
    <property type="term" value="F:protein dimerization activity"/>
    <property type="evidence" value="ECO:0007669"/>
    <property type="project" value="InterPro"/>
</dbReference>
<comment type="caution">
    <text evidence="11">The sequence shown here is derived from an EMBL/GenBank/DDBJ whole genome shotgun (WGS) entry which is preliminary data.</text>
</comment>
<sequence length="409" mass="44331">MRAVAHLRQLSDRHPLLVDVALAGATAAVSLVLGRQDPPEQFRELDGVGYALTCLVNATLVARRRAPSSVLLLYCTLWVGYIATGYWPVVNSAGALLALYTVAAHRPSRISVTAAVVVATVWLYGGLALGTGFAWAALAQSVVWTAVVWHFGNRAQQLAERNRRLAVLAERLRRDREERARRAVTEERVHIARELHDVVAHHMSVISVQAGLARYVLESDPVTSRTALETVLRTSGEALREMRRVLAVLHVDADEVDGAPDGETYQPSPGIDRLDELVERVRGAGVPVEVVVVGVPRPLAAGLDLCAYRVIQECLTNVLRHAGPTCATVTLHYDADRFVVRVSDAGRGMAESREDAKPGHGLIGMRERARVYGGTLVTGSRPQGGFEVLLTLPTPDAEAEWAEPGEGRA</sequence>
<dbReference type="PANTHER" id="PTHR24421">
    <property type="entry name" value="NITRATE/NITRITE SENSOR PROTEIN NARX-RELATED"/>
    <property type="match status" value="1"/>
</dbReference>
<dbReference type="CDD" id="cd16917">
    <property type="entry name" value="HATPase_UhpB-NarQ-NarX-like"/>
    <property type="match status" value="1"/>
</dbReference>
<dbReference type="InterPro" id="IPR003594">
    <property type="entry name" value="HATPase_dom"/>
</dbReference>
<keyword evidence="6" id="KW-0418">Kinase</keyword>
<gene>
    <name evidence="11" type="ORF">Vse01_39200</name>
</gene>
<feature type="transmembrane region" description="Helical" evidence="9">
    <location>
        <begin position="78"/>
        <end position="103"/>
    </location>
</feature>
<evidence type="ECO:0000313" key="12">
    <source>
        <dbReference type="Proteomes" id="UP000607311"/>
    </source>
</evidence>
<dbReference type="Pfam" id="PF02518">
    <property type="entry name" value="HATPase_c"/>
    <property type="match status" value="1"/>
</dbReference>
<comment type="catalytic activity">
    <reaction evidence="1">
        <text>ATP + protein L-histidine = ADP + protein N-phospho-L-histidine.</text>
        <dbReference type="EC" id="2.7.13.3"/>
    </reaction>
</comment>
<evidence type="ECO:0000256" key="6">
    <source>
        <dbReference type="ARBA" id="ARBA00022777"/>
    </source>
</evidence>
<accession>A0A9W5XL87</accession>
<keyword evidence="7" id="KW-0067">ATP-binding</keyword>
<keyword evidence="3" id="KW-0597">Phosphoprotein</keyword>
<evidence type="ECO:0000256" key="8">
    <source>
        <dbReference type="ARBA" id="ARBA00023012"/>
    </source>
</evidence>
<dbReference type="RefSeq" id="WP_093409655.1">
    <property type="nucleotide sequence ID" value="NZ_BOPD01000024.1"/>
</dbReference>